<dbReference type="RefSeq" id="WP_055395524.1">
    <property type="nucleotide sequence ID" value="NZ_LCTZ01000002.1"/>
</dbReference>
<dbReference type="FunFam" id="2.60.300.12:FF:000013">
    <property type="entry name" value="Iron-sulfur assembly protein 2"/>
    <property type="match status" value="1"/>
</dbReference>
<dbReference type="OrthoDB" id="9801228at2"/>
<proteinExistence type="inferred from homology"/>
<reference evidence="3 4" key="1">
    <citation type="submission" date="2015-04" db="EMBL/GenBank/DDBJ databases">
        <title>Complete genome of flavobacterium.</title>
        <authorList>
            <person name="Kwon Y.M."/>
            <person name="Kim S.-J."/>
        </authorList>
    </citation>
    <scope>NUCLEOTIDE SEQUENCE [LARGE SCALE GENOMIC DNA]</scope>
    <source>
        <strain evidence="3 4">DK169</strain>
    </source>
</reference>
<comment type="caution">
    <text evidence="3">The sequence shown here is derived from an EMBL/GenBank/DDBJ whole genome shotgun (WGS) entry which is preliminary data.</text>
</comment>
<dbReference type="GO" id="GO:0016226">
    <property type="term" value="P:iron-sulfur cluster assembly"/>
    <property type="evidence" value="ECO:0007669"/>
    <property type="project" value="InterPro"/>
</dbReference>
<dbReference type="InterPro" id="IPR017870">
    <property type="entry name" value="FeS_cluster_insertion_CS"/>
</dbReference>
<dbReference type="InterPro" id="IPR050322">
    <property type="entry name" value="Fe-S_cluster_asmbl/transfer"/>
</dbReference>
<dbReference type="PATRIC" id="fig|1547436.3.peg.2486"/>
<dbReference type="PANTHER" id="PTHR10072">
    <property type="entry name" value="IRON-SULFUR CLUSTER ASSEMBLY PROTEIN"/>
    <property type="match status" value="1"/>
</dbReference>
<organism evidence="3 4">
    <name type="scientific">Flagellimonas eckloniae</name>
    <dbReference type="NCBI Taxonomy" id="346185"/>
    <lineage>
        <taxon>Bacteria</taxon>
        <taxon>Pseudomonadati</taxon>
        <taxon>Bacteroidota</taxon>
        <taxon>Flavobacteriia</taxon>
        <taxon>Flavobacteriales</taxon>
        <taxon>Flavobacteriaceae</taxon>
        <taxon>Flagellimonas</taxon>
    </lineage>
</organism>
<comment type="similarity">
    <text evidence="1">Belongs to the HesB/IscA family.</text>
</comment>
<dbReference type="PANTHER" id="PTHR10072:SF41">
    <property type="entry name" value="IRON-SULFUR CLUSTER ASSEMBLY 1 HOMOLOG, MITOCHONDRIAL"/>
    <property type="match status" value="1"/>
</dbReference>
<dbReference type="InterPro" id="IPR035903">
    <property type="entry name" value="HesB-like_dom_sf"/>
</dbReference>
<dbReference type="AlphaFoldDB" id="A0A0Q1DNB1"/>
<evidence type="ECO:0000313" key="3">
    <source>
        <dbReference type="EMBL" id="KQC30517.1"/>
    </source>
</evidence>
<gene>
    <name evidence="3" type="ORF">AAY42_12030</name>
</gene>
<dbReference type="GO" id="GO:0005737">
    <property type="term" value="C:cytoplasm"/>
    <property type="evidence" value="ECO:0007669"/>
    <property type="project" value="TreeGrafter"/>
</dbReference>
<dbReference type="Pfam" id="PF01521">
    <property type="entry name" value="Fe-S_biosyn"/>
    <property type="match status" value="1"/>
</dbReference>
<dbReference type="NCBIfam" id="TIGR00049">
    <property type="entry name" value="iron-sulfur cluster assembly accessory protein"/>
    <property type="match status" value="1"/>
</dbReference>
<feature type="domain" description="Core" evidence="2">
    <location>
        <begin position="2"/>
        <end position="105"/>
    </location>
</feature>
<dbReference type="STRING" id="346185.AAY42_12030"/>
<evidence type="ECO:0000256" key="1">
    <source>
        <dbReference type="ARBA" id="ARBA00006718"/>
    </source>
</evidence>
<dbReference type="GO" id="GO:0051537">
    <property type="term" value="F:2 iron, 2 sulfur cluster binding"/>
    <property type="evidence" value="ECO:0007669"/>
    <property type="project" value="UniProtKB-ARBA"/>
</dbReference>
<dbReference type="EMBL" id="LCTZ01000002">
    <property type="protein sequence ID" value="KQC30517.1"/>
    <property type="molecule type" value="Genomic_DNA"/>
</dbReference>
<dbReference type="Proteomes" id="UP000050827">
    <property type="component" value="Unassembled WGS sequence"/>
</dbReference>
<dbReference type="InterPro" id="IPR016092">
    <property type="entry name" value="ATAP"/>
</dbReference>
<protein>
    <submittedName>
        <fullName evidence="3">[Fe-S]-binding protein</fullName>
    </submittedName>
</protein>
<keyword evidence="4" id="KW-1185">Reference proteome</keyword>
<name>A0A0Q1DNB1_9FLAO</name>
<dbReference type="InterPro" id="IPR000361">
    <property type="entry name" value="ATAP_core_dom"/>
</dbReference>
<dbReference type="Gene3D" id="2.60.300.12">
    <property type="entry name" value="HesB-like domain"/>
    <property type="match status" value="1"/>
</dbReference>
<accession>A0A0Q1DNB1</accession>
<evidence type="ECO:0000313" key="4">
    <source>
        <dbReference type="Proteomes" id="UP000050827"/>
    </source>
</evidence>
<dbReference type="SUPFAM" id="SSF89360">
    <property type="entry name" value="HesB-like domain"/>
    <property type="match status" value="1"/>
</dbReference>
<dbReference type="PROSITE" id="PS01152">
    <property type="entry name" value="HESB"/>
    <property type="match status" value="1"/>
</dbReference>
<evidence type="ECO:0000259" key="2">
    <source>
        <dbReference type="Pfam" id="PF01521"/>
    </source>
</evidence>
<sequence>MIKVSETARQKVVTMMTEEGFDASKDYVRVGVKSGGCSGLSYELKFDTASTDTDKIFEDNAVRIIVDKKSFLYLVGTTLEYSGGLNGKGFVFNNPNAQRTCGCGESFSL</sequence>